<dbReference type="GO" id="GO:0030247">
    <property type="term" value="F:polysaccharide binding"/>
    <property type="evidence" value="ECO:0007669"/>
    <property type="project" value="InterPro"/>
</dbReference>
<dbReference type="AlphaFoldDB" id="A0A835I451"/>
<evidence type="ECO:0000259" key="6">
    <source>
        <dbReference type="PROSITE" id="PS50097"/>
    </source>
</evidence>
<reference evidence="7 8" key="1">
    <citation type="submission" date="2020-10" db="EMBL/GenBank/DDBJ databases">
        <title>The Coptis chinensis genome and diversification of protoberbering-type alkaloids.</title>
        <authorList>
            <person name="Wang B."/>
            <person name="Shu S."/>
            <person name="Song C."/>
            <person name="Liu Y."/>
        </authorList>
    </citation>
    <scope>NUCLEOTIDE SEQUENCE [LARGE SCALE GENOMIC DNA]</scope>
    <source>
        <strain evidence="7">HL-2020</strain>
        <tissue evidence="7">Leaf</tissue>
    </source>
</reference>
<evidence type="ECO:0000256" key="5">
    <source>
        <dbReference type="SAM" id="SignalP"/>
    </source>
</evidence>
<dbReference type="InterPro" id="IPR000210">
    <property type="entry name" value="BTB/POZ_dom"/>
</dbReference>
<keyword evidence="8" id="KW-1185">Reference proteome</keyword>
<evidence type="ECO:0000256" key="4">
    <source>
        <dbReference type="ARBA" id="ARBA00023180"/>
    </source>
</evidence>
<name>A0A835I451_9MAGN</name>
<dbReference type="Proteomes" id="UP000631114">
    <property type="component" value="Unassembled WGS sequence"/>
</dbReference>
<dbReference type="SUPFAM" id="SSF54695">
    <property type="entry name" value="POZ domain"/>
    <property type="match status" value="1"/>
</dbReference>
<comment type="caution">
    <text evidence="7">The sequence shown here is derived from an EMBL/GenBank/DDBJ whole genome shotgun (WGS) entry which is preliminary data.</text>
</comment>
<evidence type="ECO:0000256" key="1">
    <source>
        <dbReference type="ARBA" id="ARBA00004167"/>
    </source>
</evidence>
<accession>A0A835I451</accession>
<dbReference type="Pfam" id="PF14380">
    <property type="entry name" value="WAK_assoc"/>
    <property type="match status" value="1"/>
</dbReference>
<feature type="signal peptide" evidence="5">
    <location>
        <begin position="1"/>
        <end position="15"/>
    </location>
</feature>
<comment type="subcellular location">
    <subcellularLocation>
        <location evidence="1">Membrane</location>
        <topology evidence="1">Single-pass membrane protein</topology>
    </subcellularLocation>
</comment>
<dbReference type="PROSITE" id="PS50097">
    <property type="entry name" value="BTB"/>
    <property type="match status" value="1"/>
</dbReference>
<evidence type="ECO:0000313" key="8">
    <source>
        <dbReference type="Proteomes" id="UP000631114"/>
    </source>
</evidence>
<sequence>MILLLLSHYRIIVIAAIIEEAASCQNKCGSLQVNYPLGTGSGCGSPLFNPYVSCAGGGDKLLLTTHTGSYPITSISYSTSSLTITPPSMSTCNSMQSSPNFGLDWPSPFQLGPSTFILLSCPPPTSSLTIKGTPICDDTVNSHLCGLIHTCPAMVSLGLSIFAPTNTCCVYSPANLNSMGDLDLKSLKCASYVSVVSLGDVPTDPSSWVYGITLKYNQVGVDNSNIATRCEACRKSDGICGYAPPRNNFLCVCKSGVNSSTDCYNQLPAPFWSSNSFRLIRMTMKSLQVDRPQKPGSDYNGVERVNDQSTVIPVPNKRVNITEKFNEYERSWFPTQTPTDVIIQVEDVNFYVHKLPLISRSEYLSQLNRRSHSSDNGYDFKLDNFREE</sequence>
<evidence type="ECO:0000256" key="3">
    <source>
        <dbReference type="ARBA" id="ARBA00022729"/>
    </source>
</evidence>
<dbReference type="Gene3D" id="3.30.710.10">
    <property type="entry name" value="Potassium Channel Kv1.1, Chain A"/>
    <property type="match status" value="1"/>
</dbReference>
<protein>
    <recommendedName>
        <fullName evidence="6">BTB domain-containing protein</fullName>
    </recommendedName>
</protein>
<evidence type="ECO:0000313" key="7">
    <source>
        <dbReference type="EMBL" id="KAF9610174.1"/>
    </source>
</evidence>
<feature type="domain" description="BTB" evidence="6">
    <location>
        <begin position="339"/>
        <end position="388"/>
    </location>
</feature>
<dbReference type="EMBL" id="JADFTS010000004">
    <property type="protein sequence ID" value="KAF9610174.1"/>
    <property type="molecule type" value="Genomic_DNA"/>
</dbReference>
<keyword evidence="3 5" id="KW-0732">Signal</keyword>
<keyword evidence="4" id="KW-0325">Glycoprotein</keyword>
<gene>
    <name evidence="7" type="ORF">IFM89_020683</name>
</gene>
<dbReference type="PANTHER" id="PTHR33355">
    <property type="entry name" value="WALL-ASSOCIATED RECEPTOR KINASE CARBOXY-TERMINAL PROTEIN-RELATED"/>
    <property type="match status" value="1"/>
</dbReference>
<dbReference type="InterPro" id="IPR032872">
    <property type="entry name" value="WAK_assoc_C"/>
</dbReference>
<dbReference type="OrthoDB" id="1933476at2759"/>
<dbReference type="Pfam" id="PF13947">
    <property type="entry name" value="GUB_WAK_bind"/>
    <property type="match status" value="1"/>
</dbReference>
<dbReference type="Pfam" id="PF00651">
    <property type="entry name" value="BTB"/>
    <property type="match status" value="1"/>
</dbReference>
<dbReference type="InterPro" id="IPR011333">
    <property type="entry name" value="SKP1/BTB/POZ_sf"/>
</dbReference>
<dbReference type="GO" id="GO:0016020">
    <property type="term" value="C:membrane"/>
    <property type="evidence" value="ECO:0007669"/>
    <property type="project" value="UniProtKB-SubCell"/>
</dbReference>
<comment type="pathway">
    <text evidence="2">Protein modification; protein ubiquitination.</text>
</comment>
<dbReference type="PANTHER" id="PTHR33355:SF1">
    <property type="entry name" value="WALL-ASSOCIATED RECEPTOR KINASE-LIKE 15"/>
    <property type="match status" value="1"/>
</dbReference>
<proteinExistence type="predicted"/>
<dbReference type="InterPro" id="IPR025287">
    <property type="entry name" value="WAK_GUB"/>
</dbReference>
<organism evidence="7 8">
    <name type="scientific">Coptis chinensis</name>
    <dbReference type="NCBI Taxonomy" id="261450"/>
    <lineage>
        <taxon>Eukaryota</taxon>
        <taxon>Viridiplantae</taxon>
        <taxon>Streptophyta</taxon>
        <taxon>Embryophyta</taxon>
        <taxon>Tracheophyta</taxon>
        <taxon>Spermatophyta</taxon>
        <taxon>Magnoliopsida</taxon>
        <taxon>Ranunculales</taxon>
        <taxon>Ranunculaceae</taxon>
        <taxon>Coptidoideae</taxon>
        <taxon>Coptis</taxon>
    </lineage>
</organism>
<feature type="chain" id="PRO_5032911954" description="BTB domain-containing protein" evidence="5">
    <location>
        <begin position="16"/>
        <end position="388"/>
    </location>
</feature>
<evidence type="ECO:0000256" key="2">
    <source>
        <dbReference type="ARBA" id="ARBA00004906"/>
    </source>
</evidence>